<dbReference type="SUPFAM" id="SSF46785">
    <property type="entry name" value="Winged helix' DNA-binding domain"/>
    <property type="match status" value="1"/>
</dbReference>
<proteinExistence type="inferred from homology"/>
<dbReference type="InterPro" id="IPR036388">
    <property type="entry name" value="WH-like_DNA-bd_sf"/>
</dbReference>
<dbReference type="Gene3D" id="3.40.190.290">
    <property type="match status" value="1"/>
</dbReference>
<evidence type="ECO:0000256" key="4">
    <source>
        <dbReference type="ARBA" id="ARBA00023163"/>
    </source>
</evidence>
<dbReference type="OrthoDB" id="8885940at2"/>
<dbReference type="GO" id="GO:0006351">
    <property type="term" value="P:DNA-templated transcription"/>
    <property type="evidence" value="ECO:0007669"/>
    <property type="project" value="TreeGrafter"/>
</dbReference>
<evidence type="ECO:0000313" key="6">
    <source>
        <dbReference type="EMBL" id="PJG59732.1"/>
    </source>
</evidence>
<dbReference type="InterPro" id="IPR005119">
    <property type="entry name" value="LysR_subst-bd"/>
</dbReference>
<dbReference type="AlphaFoldDB" id="A0A2H9U6V8"/>
<evidence type="ECO:0000259" key="5">
    <source>
        <dbReference type="PROSITE" id="PS50931"/>
    </source>
</evidence>
<dbReference type="InterPro" id="IPR000847">
    <property type="entry name" value="LysR_HTH_N"/>
</dbReference>
<dbReference type="PANTHER" id="PTHR30537">
    <property type="entry name" value="HTH-TYPE TRANSCRIPTIONAL REGULATOR"/>
    <property type="match status" value="1"/>
</dbReference>
<comment type="similarity">
    <text evidence="1">Belongs to the LysR transcriptional regulatory family.</text>
</comment>
<keyword evidence="3" id="KW-0238">DNA-binding</keyword>
<protein>
    <submittedName>
        <fullName evidence="6">LysR family transcriptional regulator</fullName>
    </submittedName>
</protein>
<keyword evidence="2" id="KW-0805">Transcription regulation</keyword>
<dbReference type="Pfam" id="PF03466">
    <property type="entry name" value="LysR_substrate"/>
    <property type="match status" value="1"/>
</dbReference>
<name>A0A2H9U6V8_9GAMM</name>
<dbReference type="RefSeq" id="WP_100293234.1">
    <property type="nucleotide sequence ID" value="NZ_PGGC01000048.1"/>
</dbReference>
<sequence>MDQIAAMRTFIKVVEHQSFTKAAQQLGISVAMTSKLMQQLEESLSTRLLSRTTRQVNPTEAGQFYYQRSLALLAELEETHSQLTHHNQQPNGTLKLSVPMDFGYLHLSPMLPLFRERFPDLKLDIEYSDRRVALVEEGFDLALRIGHLNDSSLVARQLATIRIELCASPEYLALKGTPATPEDLKHHDCLVYSLTHPDWHFWRGDEQCNIRPQGPLRANNGVALTKAACDGQGIIWQPTFIVGDALRDGRLVRLLPEWDKGEIGLYAVYPHRRFVSAKVRCFIEFVQECYLAPHDWDSALT</sequence>
<evidence type="ECO:0000313" key="7">
    <source>
        <dbReference type="Proteomes" id="UP000235861"/>
    </source>
</evidence>
<evidence type="ECO:0000256" key="3">
    <source>
        <dbReference type="ARBA" id="ARBA00023125"/>
    </source>
</evidence>
<dbReference type="EMBL" id="PGGC01000048">
    <property type="protein sequence ID" value="PJG59732.1"/>
    <property type="molecule type" value="Genomic_DNA"/>
</dbReference>
<dbReference type="PROSITE" id="PS50931">
    <property type="entry name" value="HTH_LYSR"/>
    <property type="match status" value="1"/>
</dbReference>
<dbReference type="InterPro" id="IPR036390">
    <property type="entry name" value="WH_DNA-bd_sf"/>
</dbReference>
<dbReference type="PANTHER" id="PTHR30537:SF5">
    <property type="entry name" value="HTH-TYPE TRANSCRIPTIONAL ACTIVATOR TTDR-RELATED"/>
    <property type="match status" value="1"/>
</dbReference>
<organism evidence="6 7">
    <name type="scientific">Aeromonas cavernicola</name>
    <dbReference type="NCBI Taxonomy" id="1006623"/>
    <lineage>
        <taxon>Bacteria</taxon>
        <taxon>Pseudomonadati</taxon>
        <taxon>Pseudomonadota</taxon>
        <taxon>Gammaproteobacteria</taxon>
        <taxon>Aeromonadales</taxon>
        <taxon>Aeromonadaceae</taxon>
        <taxon>Aeromonas</taxon>
    </lineage>
</organism>
<keyword evidence="4" id="KW-0804">Transcription</keyword>
<dbReference type="SUPFAM" id="SSF53850">
    <property type="entry name" value="Periplasmic binding protein-like II"/>
    <property type="match status" value="1"/>
</dbReference>
<gene>
    <name evidence="6" type="ORF">CUC53_05590</name>
</gene>
<dbReference type="FunFam" id="3.40.190.290:FF:000001">
    <property type="entry name" value="Transcriptional regulator, LysR family"/>
    <property type="match status" value="1"/>
</dbReference>
<evidence type="ECO:0000256" key="2">
    <source>
        <dbReference type="ARBA" id="ARBA00023015"/>
    </source>
</evidence>
<feature type="domain" description="HTH lysR-type" evidence="5">
    <location>
        <begin position="1"/>
        <end position="59"/>
    </location>
</feature>
<dbReference type="Pfam" id="PF00126">
    <property type="entry name" value="HTH_1"/>
    <property type="match status" value="1"/>
</dbReference>
<dbReference type="InterPro" id="IPR058163">
    <property type="entry name" value="LysR-type_TF_proteobact-type"/>
</dbReference>
<evidence type="ECO:0000256" key="1">
    <source>
        <dbReference type="ARBA" id="ARBA00009437"/>
    </source>
</evidence>
<dbReference type="GO" id="GO:0003700">
    <property type="term" value="F:DNA-binding transcription factor activity"/>
    <property type="evidence" value="ECO:0007669"/>
    <property type="project" value="InterPro"/>
</dbReference>
<dbReference type="Proteomes" id="UP000235861">
    <property type="component" value="Unassembled WGS sequence"/>
</dbReference>
<dbReference type="Gene3D" id="1.10.10.10">
    <property type="entry name" value="Winged helix-like DNA-binding domain superfamily/Winged helix DNA-binding domain"/>
    <property type="match status" value="1"/>
</dbReference>
<accession>A0A2H9U6V8</accession>
<comment type="caution">
    <text evidence="6">The sequence shown here is derived from an EMBL/GenBank/DDBJ whole genome shotgun (WGS) entry which is preliminary data.</text>
</comment>
<dbReference type="CDD" id="cd08422">
    <property type="entry name" value="PBP2_CrgA_like"/>
    <property type="match status" value="1"/>
</dbReference>
<reference evidence="6 7" key="1">
    <citation type="submission" date="2017-11" db="EMBL/GenBank/DDBJ databases">
        <title>Draft genome sequence of environmental isolate Aeromonas cavernicola sp. nov. MDC 2508.</title>
        <authorList>
            <person name="Colston S.M."/>
            <person name="Navarro A."/>
            <person name="Martinez-Murcia A.J."/>
            <person name="Graf J."/>
        </authorList>
    </citation>
    <scope>NUCLEOTIDE SEQUENCE [LARGE SCALE GENOMIC DNA]</scope>
    <source>
        <strain evidence="6 7">MDC 2508</strain>
    </source>
</reference>
<dbReference type="FunFam" id="1.10.10.10:FF:000001">
    <property type="entry name" value="LysR family transcriptional regulator"/>
    <property type="match status" value="1"/>
</dbReference>
<keyword evidence="7" id="KW-1185">Reference proteome</keyword>
<dbReference type="GO" id="GO:0043565">
    <property type="term" value="F:sequence-specific DNA binding"/>
    <property type="evidence" value="ECO:0007669"/>
    <property type="project" value="TreeGrafter"/>
</dbReference>